<dbReference type="AlphaFoldDB" id="A0A3M0D9D4"/>
<dbReference type="EMBL" id="REFS01000003">
    <property type="protein sequence ID" value="RMB18057.1"/>
    <property type="molecule type" value="Genomic_DNA"/>
</dbReference>
<evidence type="ECO:0000313" key="6">
    <source>
        <dbReference type="Proteomes" id="UP000277326"/>
    </source>
</evidence>
<evidence type="ECO:0000259" key="3">
    <source>
        <dbReference type="Pfam" id="PF04967"/>
    </source>
</evidence>
<gene>
    <name evidence="5" type="ORF">ATH50_1503</name>
</gene>
<dbReference type="InterPro" id="IPR007050">
    <property type="entry name" value="HTH_bacterioopsin"/>
</dbReference>
<dbReference type="InterPro" id="IPR036388">
    <property type="entry name" value="WH-like_DNA-bd_sf"/>
</dbReference>
<dbReference type="Gene3D" id="1.10.10.10">
    <property type="entry name" value="Winged helix-like DNA-binding domain superfamily/Winged helix DNA-binding domain"/>
    <property type="match status" value="1"/>
</dbReference>
<feature type="domain" description="HTH bat-type" evidence="3">
    <location>
        <begin position="192"/>
        <end position="243"/>
    </location>
</feature>
<dbReference type="Pfam" id="PF24281">
    <property type="entry name" value="HVO_2928_N"/>
    <property type="match status" value="1"/>
</dbReference>
<evidence type="ECO:0000313" key="5">
    <source>
        <dbReference type="EMBL" id="RMB18057.1"/>
    </source>
</evidence>
<feature type="domain" description="HVO-2928 N-terminal" evidence="4">
    <location>
        <begin position="15"/>
        <end position="182"/>
    </location>
</feature>
<sequence length="251" mass="29154">MLTITADRATPRMKEIEFAIRYEPGADKLMDVFHENPSLSCRSSACYSNETAMWRIDHVRGSEAAVEAFAEVFLDEDRCNECLDRPTCDSSREYHVLDRTPESRTIYTYRREVHRCHSLPYFVLDHVGDGVVFESRRTQGEYRWKILYPGNEPVGELFDTIDRILRQGLSLELSHLRQSGNWNADTRTAFQLSHEQWDILSHAVEEGYYARPREVTVAELGEQLGLPRSTVQYRLRSAEDLIVTEFVRNTL</sequence>
<name>A0A3M0D9D4_9EURY</name>
<keyword evidence="1" id="KW-0805">Transcription regulation</keyword>
<comment type="caution">
    <text evidence="5">The sequence shown here is derived from an EMBL/GenBank/DDBJ whole genome shotgun (WGS) entry which is preliminary data.</text>
</comment>
<dbReference type="Pfam" id="PF04967">
    <property type="entry name" value="HTH_10"/>
    <property type="match status" value="1"/>
</dbReference>
<organism evidence="5 6">
    <name type="scientific">Haloplanus aerogenes</name>
    <dbReference type="NCBI Taxonomy" id="660522"/>
    <lineage>
        <taxon>Archaea</taxon>
        <taxon>Methanobacteriati</taxon>
        <taxon>Methanobacteriota</taxon>
        <taxon>Stenosarchaea group</taxon>
        <taxon>Halobacteria</taxon>
        <taxon>Halobacteriales</taxon>
        <taxon>Haloferacaceae</taxon>
        <taxon>Haloplanus</taxon>
    </lineage>
</organism>
<evidence type="ECO:0000256" key="1">
    <source>
        <dbReference type="ARBA" id="ARBA00023015"/>
    </source>
</evidence>
<evidence type="ECO:0000256" key="2">
    <source>
        <dbReference type="ARBA" id="ARBA00023163"/>
    </source>
</evidence>
<dbReference type="InterPro" id="IPR056529">
    <property type="entry name" value="HVO_2928_N"/>
</dbReference>
<reference evidence="5 6" key="1">
    <citation type="journal article" date="2015" name="Stand. Genomic Sci.">
        <title>Genomic Encyclopedia of Bacterial and Archaeal Type Strains, Phase III: the genomes of soil and plant-associated and newly described type strains.</title>
        <authorList>
            <person name="Whitman W.B."/>
            <person name="Woyke T."/>
            <person name="Klenk H.P."/>
            <person name="Zhou Y."/>
            <person name="Lilburn T.G."/>
            <person name="Beck B.J."/>
            <person name="De Vos P."/>
            <person name="Vandamme P."/>
            <person name="Eisen J.A."/>
            <person name="Garrity G."/>
            <person name="Hugenholtz P."/>
            <person name="Kyrpides N.C."/>
        </authorList>
    </citation>
    <scope>NUCLEOTIDE SEQUENCE [LARGE SCALE GENOMIC DNA]</scope>
    <source>
        <strain evidence="5 6">CGMCC 1.10124</strain>
    </source>
</reference>
<dbReference type="Proteomes" id="UP000277326">
    <property type="component" value="Unassembled WGS sequence"/>
</dbReference>
<accession>A0A3M0D9D4</accession>
<evidence type="ECO:0000259" key="4">
    <source>
        <dbReference type="Pfam" id="PF24281"/>
    </source>
</evidence>
<protein>
    <submittedName>
        <fullName evidence="5">DNA binding protein with HTH domain</fullName>
    </submittedName>
</protein>
<proteinExistence type="predicted"/>
<keyword evidence="2" id="KW-0804">Transcription</keyword>
<dbReference type="PANTHER" id="PTHR34236">
    <property type="entry name" value="DIMETHYL SULFOXIDE REDUCTASE TRANSCRIPTIONAL ACTIVATOR"/>
    <property type="match status" value="1"/>
</dbReference>
<dbReference type="PANTHER" id="PTHR34236:SF1">
    <property type="entry name" value="DIMETHYL SULFOXIDE REDUCTASE TRANSCRIPTIONAL ACTIVATOR"/>
    <property type="match status" value="1"/>
</dbReference>